<dbReference type="EMBL" id="BTSY01000004">
    <property type="protein sequence ID" value="GMT23139.1"/>
    <property type="molecule type" value="Genomic_DNA"/>
</dbReference>
<evidence type="ECO:0000313" key="2">
    <source>
        <dbReference type="EMBL" id="GMT23139.1"/>
    </source>
</evidence>
<comment type="caution">
    <text evidence="2">The sequence shown here is derived from an EMBL/GenBank/DDBJ whole genome shotgun (WGS) entry which is preliminary data.</text>
</comment>
<feature type="non-terminal residue" evidence="2">
    <location>
        <position position="1"/>
    </location>
</feature>
<dbReference type="AlphaFoldDB" id="A0AAV5VZK2"/>
<gene>
    <name evidence="2" type="ORF">PFISCL1PPCAC_14436</name>
</gene>
<feature type="non-terminal residue" evidence="2">
    <location>
        <position position="190"/>
    </location>
</feature>
<feature type="transmembrane region" description="Helical" evidence="1">
    <location>
        <begin position="36"/>
        <end position="57"/>
    </location>
</feature>
<keyword evidence="1" id="KW-1133">Transmembrane helix</keyword>
<dbReference type="InterPro" id="IPR053220">
    <property type="entry name" value="Nematode_rcpt-like_serp_H"/>
</dbReference>
<evidence type="ECO:0000256" key="1">
    <source>
        <dbReference type="SAM" id="Phobius"/>
    </source>
</evidence>
<reference evidence="2" key="1">
    <citation type="submission" date="2023-10" db="EMBL/GenBank/DDBJ databases">
        <title>Genome assembly of Pristionchus species.</title>
        <authorList>
            <person name="Yoshida K."/>
            <person name="Sommer R.J."/>
        </authorList>
    </citation>
    <scope>NUCLEOTIDE SEQUENCE</scope>
    <source>
        <strain evidence="2">RS5133</strain>
    </source>
</reference>
<feature type="transmembrane region" description="Helical" evidence="1">
    <location>
        <begin position="158"/>
        <end position="176"/>
    </location>
</feature>
<sequence length="190" mass="21190">VSIDVLFEPIPLFPAYCGYCVGFLCQLGVPLQYSLAAAVFLLANVGVAIVVCCLYRHQTILLSTSSFKLKTFYPDISWIRRRGTYVAYNRTPVIVGIFIFLVAVIIMAVMAIGLMFLHLVYTLQRQLGMPLILLIIPALTMLSGLITDAVPFEICLSAYLMLPFHPIGHNLVLLVVTPAYRRFIWECVTG</sequence>
<keyword evidence="1" id="KW-0812">Transmembrane</keyword>
<feature type="transmembrane region" description="Helical" evidence="1">
    <location>
        <begin position="93"/>
        <end position="120"/>
    </location>
</feature>
<dbReference type="Proteomes" id="UP001432322">
    <property type="component" value="Unassembled WGS sequence"/>
</dbReference>
<protein>
    <recommendedName>
        <fullName evidence="4">G protein-coupled receptor</fullName>
    </recommendedName>
</protein>
<dbReference type="InterPro" id="IPR019429">
    <property type="entry name" value="7TM_GPCR_serpentine_rcpt_Sri"/>
</dbReference>
<name>A0AAV5VZK2_9BILA</name>
<dbReference type="PANTHER" id="PTHR22941:SF26">
    <property type="entry name" value="SERPENTINE RECEPTOR, CLASS H"/>
    <property type="match status" value="1"/>
</dbReference>
<evidence type="ECO:0008006" key="4">
    <source>
        <dbReference type="Google" id="ProtNLM"/>
    </source>
</evidence>
<accession>A0AAV5VZK2</accession>
<organism evidence="2 3">
    <name type="scientific">Pristionchus fissidentatus</name>
    <dbReference type="NCBI Taxonomy" id="1538716"/>
    <lineage>
        <taxon>Eukaryota</taxon>
        <taxon>Metazoa</taxon>
        <taxon>Ecdysozoa</taxon>
        <taxon>Nematoda</taxon>
        <taxon>Chromadorea</taxon>
        <taxon>Rhabditida</taxon>
        <taxon>Rhabditina</taxon>
        <taxon>Diplogasteromorpha</taxon>
        <taxon>Diplogasteroidea</taxon>
        <taxon>Neodiplogasteridae</taxon>
        <taxon>Pristionchus</taxon>
    </lineage>
</organism>
<dbReference type="PANTHER" id="PTHR22941">
    <property type="entry name" value="SERPENTINE RECEPTOR"/>
    <property type="match status" value="1"/>
</dbReference>
<feature type="transmembrane region" description="Helical" evidence="1">
    <location>
        <begin position="127"/>
        <end position="146"/>
    </location>
</feature>
<keyword evidence="1" id="KW-0472">Membrane</keyword>
<proteinExistence type="predicted"/>
<dbReference type="Pfam" id="PF10327">
    <property type="entry name" value="7TM_GPCR_Sri"/>
    <property type="match status" value="1"/>
</dbReference>
<keyword evidence="3" id="KW-1185">Reference proteome</keyword>
<evidence type="ECO:0000313" key="3">
    <source>
        <dbReference type="Proteomes" id="UP001432322"/>
    </source>
</evidence>